<dbReference type="PANTHER" id="PTHR48079">
    <property type="entry name" value="PROTEIN YEEZ"/>
    <property type="match status" value="1"/>
</dbReference>
<evidence type="ECO:0000313" key="2">
    <source>
        <dbReference type="EMBL" id="MFC4453895.1"/>
    </source>
</evidence>
<evidence type="ECO:0000313" key="3">
    <source>
        <dbReference type="Proteomes" id="UP001595939"/>
    </source>
</evidence>
<feature type="domain" description="NAD-dependent epimerase/dehydratase" evidence="1">
    <location>
        <begin position="9"/>
        <end position="233"/>
    </location>
</feature>
<dbReference type="PANTHER" id="PTHR48079:SF6">
    <property type="entry name" value="NAD(P)-BINDING DOMAIN-CONTAINING PROTEIN-RELATED"/>
    <property type="match status" value="1"/>
</dbReference>
<dbReference type="EMBL" id="JBHSEG010000003">
    <property type="protein sequence ID" value="MFC4453895.1"/>
    <property type="molecule type" value="Genomic_DNA"/>
</dbReference>
<dbReference type="Gene3D" id="3.40.50.720">
    <property type="entry name" value="NAD(P)-binding Rossmann-like Domain"/>
    <property type="match status" value="1"/>
</dbReference>
<gene>
    <name evidence="2" type="ORF">ACFO0P_08955</name>
</gene>
<dbReference type="SUPFAM" id="SSF51735">
    <property type="entry name" value="NAD(P)-binding Rossmann-fold domains"/>
    <property type="match status" value="1"/>
</dbReference>
<dbReference type="InterPro" id="IPR001509">
    <property type="entry name" value="Epimerase_deHydtase"/>
</dbReference>
<sequence length="332" mass="36429">MTNSIPRHVAVTGATGFIGSRVVLRLLQAGHTVTALVRRPDRAHHLRALGVQLVQADVTRPEGLADAMRGADWLVHLANHYSLHERDEQVYRAVNVEGNRNVMQAALEAGVGKVVHVSSGVSYGRSPDQPLTETSRVGPHPNAYWRTKHEGDEVVWAYQRHGLPVVVLYPGGVLGAGDPNATGAWIRRLVRRRQPVRAFDARGFTYVHVDDVAQAVVRAAALNRTVGERYLIGREFLSNREFVALVAELSGVPAPRVVLPDRLAHLSGESFTLLERLTGLPPAMDVSRSSTRHLAAGFRFGSDRAERDLGLSYTPVRQAIQEFLQSLPNARA</sequence>
<name>A0ABV8Y7N5_9DEIO</name>
<dbReference type="InterPro" id="IPR051783">
    <property type="entry name" value="NAD(P)-dependent_oxidoreduct"/>
</dbReference>
<protein>
    <submittedName>
        <fullName evidence="2">SDR family NAD(P)-dependent oxidoreductase</fullName>
    </submittedName>
</protein>
<comment type="caution">
    <text evidence="2">The sequence shown here is derived from an EMBL/GenBank/DDBJ whole genome shotgun (WGS) entry which is preliminary data.</text>
</comment>
<accession>A0ABV8Y7N5</accession>
<dbReference type="Pfam" id="PF01370">
    <property type="entry name" value="Epimerase"/>
    <property type="match status" value="1"/>
</dbReference>
<keyword evidence="3" id="KW-1185">Reference proteome</keyword>
<dbReference type="RefSeq" id="WP_380129746.1">
    <property type="nucleotide sequence ID" value="NZ_JBHSEG010000003.1"/>
</dbReference>
<dbReference type="InterPro" id="IPR036291">
    <property type="entry name" value="NAD(P)-bd_dom_sf"/>
</dbReference>
<dbReference type="Proteomes" id="UP001595939">
    <property type="component" value="Unassembled WGS sequence"/>
</dbReference>
<reference evidence="3" key="1">
    <citation type="journal article" date="2019" name="Int. J. Syst. Evol. Microbiol.">
        <title>The Global Catalogue of Microorganisms (GCM) 10K type strain sequencing project: providing services to taxonomists for standard genome sequencing and annotation.</title>
        <authorList>
            <consortium name="The Broad Institute Genomics Platform"/>
            <consortium name="The Broad Institute Genome Sequencing Center for Infectious Disease"/>
            <person name="Wu L."/>
            <person name="Ma J."/>
        </authorList>
    </citation>
    <scope>NUCLEOTIDE SEQUENCE [LARGE SCALE GENOMIC DNA]</scope>
    <source>
        <strain evidence="3">CCUG 39970</strain>
    </source>
</reference>
<proteinExistence type="predicted"/>
<evidence type="ECO:0000259" key="1">
    <source>
        <dbReference type="Pfam" id="PF01370"/>
    </source>
</evidence>
<organism evidence="2 3">
    <name type="scientific">Deinococcus sonorensis</name>
    <dbReference type="NCBI Taxonomy" id="309891"/>
    <lineage>
        <taxon>Bacteria</taxon>
        <taxon>Thermotogati</taxon>
        <taxon>Deinococcota</taxon>
        <taxon>Deinococci</taxon>
        <taxon>Deinococcales</taxon>
        <taxon>Deinococcaceae</taxon>
        <taxon>Deinococcus</taxon>
    </lineage>
</organism>